<feature type="chain" id="PRO_5007369928" description="Peptidase A1 domain-containing protein" evidence="6">
    <location>
        <begin position="20"/>
        <end position="435"/>
    </location>
</feature>
<keyword evidence="4" id="KW-0378">Hydrolase</keyword>
<reference evidence="8" key="1">
    <citation type="submission" date="2013-05" db="EMBL/GenBank/DDBJ databases">
        <title>Building the sugarcane genome for biotechnology and identifying evolutionary trends.</title>
        <authorList>
            <person name="De Setta N."/>
            <person name="Monteiro-Vitorello C.B."/>
            <person name="Metcalfe C.J."/>
            <person name="Cruz G.M.Q."/>
            <person name="Del Bem L.E."/>
            <person name="Vicentini R."/>
            <person name="Nogueira F.T.S."/>
            <person name="Campos R.A."/>
            <person name="Nunes S.L."/>
            <person name="Turrini P.C.G."/>
            <person name="Vieira A.P."/>
            <person name="Cruz E.A.O."/>
            <person name="Correa T.C.S."/>
            <person name="Hotta C.T."/>
            <person name="de Mello-Varani A."/>
            <person name="Vautrin S."/>
            <person name="Trindade A.S."/>
            <person name="Vilela M.M."/>
            <person name="Horta C.L."/>
            <person name="Sato P.M."/>
            <person name="de Andrade R.F."/>
            <person name="Nishiyama M.Y."/>
            <person name="Cardoso-Silva C.B."/>
            <person name="Scortecci K.C."/>
            <person name="Garcia A.A.F."/>
            <person name="Carneiro M.S."/>
            <person name="Kim C."/>
            <person name="Paterson A.H."/>
            <person name="Berges H."/>
            <person name="D'Hont A."/>
            <person name="de-Souza A.P."/>
            <person name="Souza G.M."/>
            <person name="Vincentz M."/>
            <person name="Kitajima J.P."/>
            <person name="Van Sluys M.-A."/>
        </authorList>
    </citation>
    <scope>NUCLEOTIDE SEQUENCE</scope>
</reference>
<dbReference type="AlphaFoldDB" id="A0A059PZ05"/>
<evidence type="ECO:0000256" key="4">
    <source>
        <dbReference type="ARBA" id="ARBA00022801"/>
    </source>
</evidence>
<feature type="signal peptide" evidence="6">
    <location>
        <begin position="1"/>
        <end position="19"/>
    </location>
</feature>
<dbReference type="Pfam" id="PF14543">
    <property type="entry name" value="TAXi_N"/>
    <property type="match status" value="1"/>
</dbReference>
<dbReference type="SUPFAM" id="SSF50630">
    <property type="entry name" value="Acid proteases"/>
    <property type="match status" value="1"/>
</dbReference>
<name>A0A059PZ05_9POAL</name>
<dbReference type="EMBL" id="KF184782">
    <property type="protein sequence ID" value="AGT16330.1"/>
    <property type="molecule type" value="Genomic_DNA"/>
</dbReference>
<dbReference type="GO" id="GO:0005576">
    <property type="term" value="C:extracellular region"/>
    <property type="evidence" value="ECO:0007669"/>
    <property type="project" value="TreeGrafter"/>
</dbReference>
<sequence length="435" mass="46819">MASHLHLHLLLCLLGLVAASTAYHAELKHPFAGSNAGFRVELQHPYAGSSLPVHEMWRRSARASKARVARLEARLTCNMSVPLAHISDEAYTVTVGIGTPPQPHTLIVDTASDLTWTQCNLFNDTAKQREPLFDPSKSSSFAFVPCSSRLCTEDNDGSKSCSNKTCRYDYGYVSVEAVGVLAHEAFSFGDNCLSFGFGCGALTDGNLLGAFGILGMSPAVLSMVSQLAIPKFSYCLTPYADRKSSPLFFGAWADLGRYKTTGPIQSVPILRNPVSITFFYYVPLVGLSLGTRRLDVPAATFALKHGGTVVDLGSTVGELAEPAFTALKEAVLHTLDLPLTNITVKDYEVCFALPSGVSMGAVQTPPLVLHFDGGADMVLPRDNYFQEPRAGLMCLAVVPGGGMSVIGNVQQQNFHVLFDVHDSKFLFAPTNCDDI</sequence>
<dbReference type="InterPro" id="IPR032799">
    <property type="entry name" value="TAXi_C"/>
</dbReference>
<evidence type="ECO:0000313" key="8">
    <source>
        <dbReference type="EMBL" id="AGT16307.1"/>
    </source>
</evidence>
<dbReference type="GO" id="GO:0004190">
    <property type="term" value="F:aspartic-type endopeptidase activity"/>
    <property type="evidence" value="ECO:0007669"/>
    <property type="project" value="UniProtKB-KW"/>
</dbReference>
<dbReference type="Pfam" id="PF14541">
    <property type="entry name" value="TAXi_C"/>
    <property type="match status" value="1"/>
</dbReference>
<proteinExistence type="inferred from homology"/>
<evidence type="ECO:0000256" key="6">
    <source>
        <dbReference type="SAM" id="SignalP"/>
    </source>
</evidence>
<dbReference type="InterPro" id="IPR051708">
    <property type="entry name" value="Plant_Aspart_Prot_A1"/>
</dbReference>
<keyword evidence="5" id="KW-0325">Glycoprotein</keyword>
<evidence type="ECO:0000256" key="5">
    <source>
        <dbReference type="ARBA" id="ARBA00023180"/>
    </source>
</evidence>
<dbReference type="Gene3D" id="2.40.70.10">
    <property type="entry name" value="Acid Proteases"/>
    <property type="match status" value="2"/>
</dbReference>
<evidence type="ECO:0000256" key="1">
    <source>
        <dbReference type="ARBA" id="ARBA00007447"/>
    </source>
</evidence>
<keyword evidence="2" id="KW-0645">Protease</keyword>
<evidence type="ECO:0000259" key="7">
    <source>
        <dbReference type="PROSITE" id="PS51767"/>
    </source>
</evidence>
<dbReference type="PROSITE" id="PS51767">
    <property type="entry name" value="PEPTIDASE_A1"/>
    <property type="match status" value="1"/>
</dbReference>
<keyword evidence="6" id="KW-0732">Signal</keyword>
<dbReference type="InterPro" id="IPR032861">
    <property type="entry name" value="TAXi_N"/>
</dbReference>
<protein>
    <recommendedName>
        <fullName evidence="7">Peptidase A1 domain-containing protein</fullName>
    </recommendedName>
</protein>
<feature type="domain" description="Peptidase A1" evidence="7">
    <location>
        <begin position="91"/>
        <end position="428"/>
    </location>
</feature>
<comment type="similarity">
    <text evidence="1">Belongs to the peptidase A1 family.</text>
</comment>
<evidence type="ECO:0000256" key="2">
    <source>
        <dbReference type="ARBA" id="ARBA00022670"/>
    </source>
</evidence>
<dbReference type="PANTHER" id="PTHR47967">
    <property type="entry name" value="OS07G0603500 PROTEIN-RELATED"/>
    <property type="match status" value="1"/>
</dbReference>
<accession>A0A059PZ05</accession>
<dbReference type="EMBL" id="KF184757">
    <property type="protein sequence ID" value="AGT16307.1"/>
    <property type="molecule type" value="Genomic_DNA"/>
</dbReference>
<organism evidence="8">
    <name type="scientific">Saccharum hybrid cultivar R570</name>
    <dbReference type="NCBI Taxonomy" id="131158"/>
    <lineage>
        <taxon>Eukaryota</taxon>
        <taxon>Viridiplantae</taxon>
        <taxon>Streptophyta</taxon>
        <taxon>Embryophyta</taxon>
        <taxon>Tracheophyta</taxon>
        <taxon>Spermatophyta</taxon>
        <taxon>Magnoliopsida</taxon>
        <taxon>Liliopsida</taxon>
        <taxon>Poales</taxon>
        <taxon>Poaceae</taxon>
        <taxon>PACMAD clade</taxon>
        <taxon>Panicoideae</taxon>
        <taxon>Andropogonodae</taxon>
        <taxon>Andropogoneae</taxon>
        <taxon>Saccharinae</taxon>
        <taxon>Saccharum</taxon>
        <taxon>Saccharum officinarum species complex</taxon>
    </lineage>
</organism>
<dbReference type="PANTHER" id="PTHR47967:SF48">
    <property type="entry name" value="OS08G0469100 PROTEIN"/>
    <property type="match status" value="1"/>
</dbReference>
<dbReference type="GO" id="GO:0006508">
    <property type="term" value="P:proteolysis"/>
    <property type="evidence" value="ECO:0007669"/>
    <property type="project" value="UniProtKB-KW"/>
</dbReference>
<dbReference type="CDD" id="cd05476">
    <property type="entry name" value="pepsin_A_like_plant"/>
    <property type="match status" value="1"/>
</dbReference>
<keyword evidence="3" id="KW-0064">Aspartyl protease</keyword>
<evidence type="ECO:0000256" key="3">
    <source>
        <dbReference type="ARBA" id="ARBA00022750"/>
    </source>
</evidence>
<dbReference type="FunFam" id="2.40.70.10:FF:000033">
    <property type="entry name" value="Aspartyl protease family protein"/>
    <property type="match status" value="1"/>
</dbReference>
<dbReference type="InterPro" id="IPR021109">
    <property type="entry name" value="Peptidase_aspartic_dom_sf"/>
</dbReference>
<evidence type="ECO:0000313" key="9">
    <source>
        <dbReference type="EMBL" id="AGT16330.1"/>
    </source>
</evidence>
<gene>
    <name evidence="8" type="ORF">SHCRBa_026_B05_R_190</name>
    <name evidence="9" type="ORF">SHCRBa_026_F17_F_60</name>
</gene>
<dbReference type="InterPro" id="IPR033121">
    <property type="entry name" value="PEPTIDASE_A1"/>
</dbReference>
<dbReference type="InterPro" id="IPR034161">
    <property type="entry name" value="Pepsin-like_plant"/>
</dbReference>